<evidence type="ECO:0000313" key="2">
    <source>
        <dbReference type="EMBL" id="KAJ7321218.1"/>
    </source>
</evidence>
<dbReference type="EMBL" id="JARIHO010000051">
    <property type="protein sequence ID" value="KAJ7321218.1"/>
    <property type="molecule type" value="Genomic_DNA"/>
</dbReference>
<evidence type="ECO:0000313" key="3">
    <source>
        <dbReference type="Proteomes" id="UP001218218"/>
    </source>
</evidence>
<proteinExistence type="predicted"/>
<name>A0AAD7EG93_9AGAR</name>
<protein>
    <submittedName>
        <fullName evidence="2">Uncharacterized protein</fullName>
    </submittedName>
</protein>
<organism evidence="2 3">
    <name type="scientific">Mycena albidolilacea</name>
    <dbReference type="NCBI Taxonomy" id="1033008"/>
    <lineage>
        <taxon>Eukaryota</taxon>
        <taxon>Fungi</taxon>
        <taxon>Dikarya</taxon>
        <taxon>Basidiomycota</taxon>
        <taxon>Agaricomycotina</taxon>
        <taxon>Agaricomycetes</taxon>
        <taxon>Agaricomycetidae</taxon>
        <taxon>Agaricales</taxon>
        <taxon>Marasmiineae</taxon>
        <taxon>Mycenaceae</taxon>
        <taxon>Mycena</taxon>
    </lineage>
</organism>
<accession>A0AAD7EG93</accession>
<evidence type="ECO:0000256" key="1">
    <source>
        <dbReference type="SAM" id="SignalP"/>
    </source>
</evidence>
<keyword evidence="1" id="KW-0732">Signal</keyword>
<feature type="chain" id="PRO_5042261942" evidence="1">
    <location>
        <begin position="23"/>
        <end position="148"/>
    </location>
</feature>
<sequence length="148" mass="15768">MPGPFPTVTLTSLPTILLPLLACCPRPPPAPPTRYSVTPARCTHCSCLLLRYSLLVAWAHPLVAWAHPPAPPPLSLVAPLLLVATALLPPALTALLPTTLSVHLLVTPPHLLDPLTALLHLRPKCCTTAPACCFLPASPIIFSTTYCW</sequence>
<keyword evidence="3" id="KW-1185">Reference proteome</keyword>
<dbReference type="Proteomes" id="UP001218218">
    <property type="component" value="Unassembled WGS sequence"/>
</dbReference>
<feature type="signal peptide" evidence="1">
    <location>
        <begin position="1"/>
        <end position="22"/>
    </location>
</feature>
<gene>
    <name evidence="2" type="ORF">DFH08DRAFT_818588</name>
</gene>
<dbReference type="AlphaFoldDB" id="A0AAD7EG93"/>
<comment type="caution">
    <text evidence="2">The sequence shown here is derived from an EMBL/GenBank/DDBJ whole genome shotgun (WGS) entry which is preliminary data.</text>
</comment>
<reference evidence="2" key="1">
    <citation type="submission" date="2023-03" db="EMBL/GenBank/DDBJ databases">
        <title>Massive genome expansion in bonnet fungi (Mycena s.s.) driven by repeated elements and novel gene families across ecological guilds.</title>
        <authorList>
            <consortium name="Lawrence Berkeley National Laboratory"/>
            <person name="Harder C.B."/>
            <person name="Miyauchi S."/>
            <person name="Viragh M."/>
            <person name="Kuo A."/>
            <person name="Thoen E."/>
            <person name="Andreopoulos B."/>
            <person name="Lu D."/>
            <person name="Skrede I."/>
            <person name="Drula E."/>
            <person name="Henrissat B."/>
            <person name="Morin E."/>
            <person name="Kohler A."/>
            <person name="Barry K."/>
            <person name="LaButti K."/>
            <person name="Morin E."/>
            <person name="Salamov A."/>
            <person name="Lipzen A."/>
            <person name="Mereny Z."/>
            <person name="Hegedus B."/>
            <person name="Baldrian P."/>
            <person name="Stursova M."/>
            <person name="Weitz H."/>
            <person name="Taylor A."/>
            <person name="Grigoriev I.V."/>
            <person name="Nagy L.G."/>
            <person name="Martin F."/>
            <person name="Kauserud H."/>
        </authorList>
    </citation>
    <scope>NUCLEOTIDE SEQUENCE</scope>
    <source>
        <strain evidence="2">CBHHK002</strain>
    </source>
</reference>